<sequence length="102" mass="12089">MFWVRVRDSKNQLKESPEGVPVKELRAKTANIILRREPEIKPEADKLFSSFRIPVADAINIFPRTYHYGRWVSATRLHNIMQVEAYWGTKIVKLRYYPFPVI</sequence>
<dbReference type="EMBL" id="JABCUI010000004">
    <property type="protein sequence ID" value="NMW87666.1"/>
    <property type="molecule type" value="Genomic_DNA"/>
</dbReference>
<proteinExistence type="predicted"/>
<dbReference type="Proteomes" id="UP000553981">
    <property type="component" value="Unassembled WGS sequence"/>
</dbReference>
<reference evidence="1 2" key="1">
    <citation type="submission" date="2020-04" db="EMBL/GenBank/DDBJ databases">
        <title>Antimicrobial susceptibility and clonality of vaginal-derived multi-drug resistant Mobiluncus isolates in China.</title>
        <authorList>
            <person name="Zhang X."/>
        </authorList>
    </citation>
    <scope>NUCLEOTIDE SEQUENCE [LARGE SCALE GENOMIC DNA]</scope>
    <source>
        <strain evidence="1 2">19</strain>
    </source>
</reference>
<organism evidence="1 2">
    <name type="scientific">Mobiluncus curtisii</name>
    <dbReference type="NCBI Taxonomy" id="2051"/>
    <lineage>
        <taxon>Bacteria</taxon>
        <taxon>Bacillati</taxon>
        <taxon>Actinomycetota</taxon>
        <taxon>Actinomycetes</taxon>
        <taxon>Actinomycetales</taxon>
        <taxon>Actinomycetaceae</taxon>
        <taxon>Mobiluncus</taxon>
    </lineage>
</organism>
<protein>
    <submittedName>
        <fullName evidence="1">Uncharacterized protein</fullName>
    </submittedName>
</protein>
<accession>A0A7Y0UIV7</accession>
<evidence type="ECO:0000313" key="1">
    <source>
        <dbReference type="EMBL" id="NMW87666.1"/>
    </source>
</evidence>
<gene>
    <name evidence="1" type="ORF">HHJ67_07925</name>
</gene>
<evidence type="ECO:0000313" key="2">
    <source>
        <dbReference type="Proteomes" id="UP000553981"/>
    </source>
</evidence>
<comment type="caution">
    <text evidence="1">The sequence shown here is derived from an EMBL/GenBank/DDBJ whole genome shotgun (WGS) entry which is preliminary data.</text>
</comment>
<dbReference type="AlphaFoldDB" id="A0A7Y0UIV7"/>
<name>A0A7Y0UIV7_9ACTO</name>